<dbReference type="InterPro" id="IPR036388">
    <property type="entry name" value="WH-like_DNA-bd_sf"/>
</dbReference>
<organism evidence="8 9">
    <name type="scientific">Setaria viridis</name>
    <name type="common">Green bristlegrass</name>
    <name type="synonym">Setaria italica subsp. viridis</name>
    <dbReference type="NCBI Taxonomy" id="4556"/>
    <lineage>
        <taxon>Eukaryota</taxon>
        <taxon>Viridiplantae</taxon>
        <taxon>Streptophyta</taxon>
        <taxon>Embryophyta</taxon>
        <taxon>Tracheophyta</taxon>
        <taxon>Spermatophyta</taxon>
        <taxon>Magnoliopsida</taxon>
        <taxon>Liliopsida</taxon>
        <taxon>Poales</taxon>
        <taxon>Poaceae</taxon>
        <taxon>PACMAD clade</taxon>
        <taxon>Panicoideae</taxon>
        <taxon>Panicodae</taxon>
        <taxon>Paniceae</taxon>
        <taxon>Cenchrinae</taxon>
        <taxon>Setaria</taxon>
    </lineage>
</organism>
<accession>A0A4U6VT04</accession>
<dbReference type="InterPro" id="IPR056789">
    <property type="entry name" value="LRR_R13L1-DRL21"/>
</dbReference>
<dbReference type="PANTHER" id="PTHR36766">
    <property type="entry name" value="PLANT BROAD-SPECTRUM MILDEW RESISTANCE PROTEIN RPW8"/>
    <property type="match status" value="1"/>
</dbReference>
<dbReference type="GO" id="GO:0043531">
    <property type="term" value="F:ADP binding"/>
    <property type="evidence" value="ECO:0007669"/>
    <property type="project" value="InterPro"/>
</dbReference>
<dbReference type="InterPro" id="IPR055414">
    <property type="entry name" value="LRR_R13L4/SHOC2-like"/>
</dbReference>
<evidence type="ECO:0000259" key="4">
    <source>
        <dbReference type="Pfam" id="PF00931"/>
    </source>
</evidence>
<reference evidence="8" key="1">
    <citation type="submission" date="2019-03" db="EMBL/GenBank/DDBJ databases">
        <title>WGS assembly of Setaria viridis.</title>
        <authorList>
            <person name="Huang P."/>
            <person name="Jenkins J."/>
            <person name="Grimwood J."/>
            <person name="Barry K."/>
            <person name="Healey A."/>
            <person name="Mamidi S."/>
            <person name="Sreedasyam A."/>
            <person name="Shu S."/>
            <person name="Feldman M."/>
            <person name="Wu J."/>
            <person name="Yu Y."/>
            <person name="Chen C."/>
            <person name="Johnson J."/>
            <person name="Rokhsar D."/>
            <person name="Baxter I."/>
            <person name="Schmutz J."/>
            <person name="Brutnell T."/>
            <person name="Kellogg E."/>
        </authorList>
    </citation>
    <scope>NUCLEOTIDE SEQUENCE [LARGE SCALE GENOMIC DNA]</scope>
</reference>
<feature type="domain" description="Disease resistance R13L4/SHOC-2-like LRR" evidence="6">
    <location>
        <begin position="445"/>
        <end position="578"/>
    </location>
</feature>
<evidence type="ECO:0000259" key="5">
    <source>
        <dbReference type="Pfam" id="PF23559"/>
    </source>
</evidence>
<dbReference type="InterPro" id="IPR042197">
    <property type="entry name" value="Apaf_helical"/>
</dbReference>
<name>A0A4U6VT04_SETVI</name>
<feature type="domain" description="Disease resistance R13L4/SHOC-2-like LRR" evidence="6">
    <location>
        <begin position="668"/>
        <end position="794"/>
    </location>
</feature>
<dbReference type="PANTHER" id="PTHR36766:SF40">
    <property type="entry name" value="DISEASE RESISTANCE PROTEIN RGA3"/>
    <property type="match status" value="1"/>
</dbReference>
<dbReference type="Proteomes" id="UP000298652">
    <property type="component" value="Chromosome 3"/>
</dbReference>
<evidence type="ECO:0000256" key="3">
    <source>
        <dbReference type="ARBA" id="ARBA00022821"/>
    </source>
</evidence>
<dbReference type="InterPro" id="IPR058922">
    <property type="entry name" value="WHD_DRP"/>
</dbReference>
<gene>
    <name evidence="8" type="ORF">SEVIR_3G285400v2</name>
</gene>
<dbReference type="AlphaFoldDB" id="A0A4U6VT04"/>
<dbReference type="Pfam" id="PF00931">
    <property type="entry name" value="NB-ARC"/>
    <property type="match status" value="1"/>
</dbReference>
<dbReference type="SUPFAM" id="SSF52047">
    <property type="entry name" value="RNI-like"/>
    <property type="match status" value="1"/>
</dbReference>
<dbReference type="InterPro" id="IPR003591">
    <property type="entry name" value="Leu-rich_rpt_typical-subtyp"/>
</dbReference>
<dbReference type="SUPFAM" id="SSF52540">
    <property type="entry name" value="P-loop containing nucleoside triphosphate hydrolases"/>
    <property type="match status" value="1"/>
</dbReference>
<dbReference type="SMART" id="SM00369">
    <property type="entry name" value="LRR_TYP"/>
    <property type="match status" value="5"/>
</dbReference>
<feature type="domain" description="NB-ARC" evidence="4">
    <location>
        <begin position="58"/>
        <end position="232"/>
    </location>
</feature>
<proteinExistence type="predicted"/>
<dbReference type="Pfam" id="PF23598">
    <property type="entry name" value="LRR_14"/>
    <property type="match status" value="2"/>
</dbReference>
<dbReference type="OMA" id="DEICILP"/>
<dbReference type="Gene3D" id="3.40.50.300">
    <property type="entry name" value="P-loop containing nucleotide triphosphate hydrolases"/>
    <property type="match status" value="1"/>
</dbReference>
<dbReference type="EMBL" id="CM016554">
    <property type="protein sequence ID" value="TKW27857.1"/>
    <property type="molecule type" value="Genomic_DNA"/>
</dbReference>
<feature type="domain" description="R13L1/DRL21-like LRR repeat region" evidence="7">
    <location>
        <begin position="828"/>
        <end position="972"/>
    </location>
</feature>
<sequence length="1241" mass="141034">MVHKIKKIKDELDIVEKEAEHLNLVYPSAPTRSEGIVAEANIARTYFIDTEIMVGREKEKVHIMKLLLKSEADEDISIIPIVGLGGIGKTTLAGAVFRDKTTSIFDLKVWVHVSKKFDLLTIGKKIISSRGDENSGTSINDDFPCIKEQIKILPPRRYLIILDDVWEEDKVKLQHLMEMLQYGKKGSKIVMTTRSKKVVDVVDQLRTVFPAKEVKIYHVTLNILSDNNCWKVMWQRELGSDKNLGEGLEEIGKEIAKKCGGLPLLACSLGYLMSRRKTTEAWEDIRDRIISNPKADCVKDILNCLKLSYHCMPFNFKLCFTYCAVFPKGFAINSDILIQQWSALGYIKSVEEGKSCIDDYLLGMSFLQISPSSQVAPMHSRAPYKLIMHDMVHELAKEIADNETVIRDDPGKMIWSKSEKHYCRHMHLVNYDKEQSEVLRKVPGKIRSLHFTGCSRMLLQQNSFSKAKYLRVLDISGCSREGQHTPGSTAMLLPSNMDRLMLLRYLDASGLPISTLPNSLLRLQSMQTLILSNCTLETLPDDIGSLLKLCYLDLSGNRSLKELPKSLGNLSRLSFLNLSGCSKLKEVPETIHLLQCLRHLDMSGCCELQKLPDEICILPKLLVLNLSSCCNLTKLPDKLELKTLEHMNLSSCHELQNLPQNFGKLCNLKFLNLSDCHKVQVLPDSFCNLTNLKELNLSDCHDIRELPECINNLSRLHSLNLTSCYKLQSLPSTFCKMSELKHLNLSYCARLKKLPMSFGELRLQTLDISCCVTLHDLPEGINKMTSLTQLHVTSGHPSMFTKAQTIKKDLNITNRNVHDVSVIDDGKCQELEITDLLNVNHLENIDRTNLHDNPELRVLRLRWDCSILEKQTDAGNLDCSISEKRIDEGSLKCSKPEKKTDLGKQVLENLIPPRSLEDFALFGYPSKDFPTWIHDISSYLPNVHSIYLYKAECHSLPPIGRLPNLRYLVINSVPNITKIGKEFYGKEGTCNKLRFISLESLDNLAEWWTTRSGHKHEDFLIPNLLRLEVKDCAKLKFLPYPPKTMYWYLHSSEEVLPEHGYGLLSSSTLPFSVHIVDCRFSLDKWARLQHLATLEVLGIVGCRDLSTLPEIFQCFGNLRNLYLRSWEKLEILPEWLGQLISLEVLRIKSCPRLKCLPESIRNLTALKKLYISDCPKLIEGEDDHKISHVPEKKFIGVLSQGIPMKPQGSRHSDMQKLLGFSLVGVVSLCLYILARSELISS</sequence>
<keyword evidence="1" id="KW-0433">Leucine-rich repeat</keyword>
<dbReference type="PRINTS" id="PR00364">
    <property type="entry name" value="DISEASERSIST"/>
</dbReference>
<evidence type="ECO:0000313" key="9">
    <source>
        <dbReference type="Proteomes" id="UP000298652"/>
    </source>
</evidence>
<evidence type="ECO:0000259" key="7">
    <source>
        <dbReference type="Pfam" id="PF25019"/>
    </source>
</evidence>
<protein>
    <submittedName>
        <fullName evidence="8">Uncharacterized protein</fullName>
    </submittedName>
</protein>
<keyword evidence="2" id="KW-0677">Repeat</keyword>
<evidence type="ECO:0000259" key="6">
    <source>
        <dbReference type="Pfam" id="PF23598"/>
    </source>
</evidence>
<dbReference type="Gene3D" id="3.80.10.10">
    <property type="entry name" value="Ribonuclease Inhibitor"/>
    <property type="match status" value="3"/>
</dbReference>
<dbReference type="Gene3D" id="1.10.8.430">
    <property type="entry name" value="Helical domain of apoptotic protease-activating factors"/>
    <property type="match status" value="1"/>
</dbReference>
<dbReference type="GO" id="GO:0006952">
    <property type="term" value="P:defense response"/>
    <property type="evidence" value="ECO:0007669"/>
    <property type="project" value="UniProtKB-KW"/>
</dbReference>
<feature type="domain" description="Disease resistance protein winged helix" evidence="5">
    <location>
        <begin position="325"/>
        <end position="396"/>
    </location>
</feature>
<dbReference type="Gramene" id="TKW27857">
    <property type="protein sequence ID" value="TKW27857"/>
    <property type="gene ID" value="SEVIR_3G285400v2"/>
</dbReference>
<evidence type="ECO:0000256" key="2">
    <source>
        <dbReference type="ARBA" id="ARBA00022737"/>
    </source>
</evidence>
<dbReference type="Pfam" id="PF23559">
    <property type="entry name" value="WHD_DRP"/>
    <property type="match status" value="1"/>
</dbReference>
<dbReference type="Pfam" id="PF25019">
    <property type="entry name" value="LRR_R13L1-DRL21"/>
    <property type="match status" value="1"/>
</dbReference>
<dbReference type="InterPro" id="IPR027417">
    <property type="entry name" value="P-loop_NTPase"/>
</dbReference>
<dbReference type="InterPro" id="IPR032675">
    <property type="entry name" value="LRR_dom_sf"/>
</dbReference>
<dbReference type="Gene3D" id="1.10.10.10">
    <property type="entry name" value="Winged helix-like DNA-binding domain superfamily/Winged helix DNA-binding domain"/>
    <property type="match status" value="1"/>
</dbReference>
<dbReference type="InterPro" id="IPR002182">
    <property type="entry name" value="NB-ARC"/>
</dbReference>
<evidence type="ECO:0000313" key="8">
    <source>
        <dbReference type="EMBL" id="TKW27857.1"/>
    </source>
</evidence>
<evidence type="ECO:0000256" key="1">
    <source>
        <dbReference type="ARBA" id="ARBA00022614"/>
    </source>
</evidence>
<keyword evidence="9" id="KW-1185">Reference proteome</keyword>
<keyword evidence="3" id="KW-0611">Plant defense</keyword>
<dbReference type="SUPFAM" id="SSF52058">
    <property type="entry name" value="L domain-like"/>
    <property type="match status" value="1"/>
</dbReference>